<name>A0A7J2U715_9CREN</name>
<gene>
    <name evidence="1" type="ORF">ENO26_11375</name>
</gene>
<sequence>MFRVVLEALLQGLPEEQMCIAKLRESIAIDGLCTGSQLVFVCSYGSTLTKFSIVEEPAKALQHTILTGAYKALTLQIVVEGEKPDEVVKTVDLIYKSLKDCGILLKLL</sequence>
<protein>
    <submittedName>
        <fullName evidence="1">Uncharacterized protein</fullName>
    </submittedName>
</protein>
<organism evidence="1">
    <name type="scientific">Ignisphaera aggregans</name>
    <dbReference type="NCBI Taxonomy" id="334771"/>
    <lineage>
        <taxon>Archaea</taxon>
        <taxon>Thermoproteota</taxon>
        <taxon>Thermoprotei</taxon>
        <taxon>Desulfurococcales</taxon>
        <taxon>Desulfurococcaceae</taxon>
        <taxon>Ignisphaera</taxon>
    </lineage>
</organism>
<proteinExistence type="predicted"/>
<accession>A0A7J2U715</accession>
<dbReference type="EMBL" id="DSEU01000079">
    <property type="protein sequence ID" value="HEM68137.1"/>
    <property type="molecule type" value="Genomic_DNA"/>
</dbReference>
<comment type="caution">
    <text evidence="1">The sequence shown here is derived from an EMBL/GenBank/DDBJ whole genome shotgun (WGS) entry which is preliminary data.</text>
</comment>
<dbReference type="AlphaFoldDB" id="A0A7J2U715"/>
<reference evidence="1" key="1">
    <citation type="journal article" date="2020" name="mSystems">
        <title>Genome- and Community-Level Interaction Insights into Carbon Utilization and Element Cycling Functions of Hydrothermarchaeota in Hydrothermal Sediment.</title>
        <authorList>
            <person name="Zhou Z."/>
            <person name="Liu Y."/>
            <person name="Xu W."/>
            <person name="Pan J."/>
            <person name="Luo Z.H."/>
            <person name="Li M."/>
        </authorList>
    </citation>
    <scope>NUCLEOTIDE SEQUENCE [LARGE SCALE GENOMIC DNA]</scope>
    <source>
        <strain evidence="1">SpSt-125</strain>
    </source>
</reference>
<evidence type="ECO:0000313" key="1">
    <source>
        <dbReference type="EMBL" id="HEM68137.1"/>
    </source>
</evidence>